<evidence type="ECO:0000313" key="7">
    <source>
        <dbReference type="EMBL" id="CCB88938.1"/>
    </source>
</evidence>
<dbReference type="eggNOG" id="COG0842">
    <property type="taxonomic scope" value="Bacteria"/>
</dbReference>
<dbReference type="PANTHER" id="PTHR43332">
    <property type="entry name" value="INNER MEMBRANE TRANSPORT PERMEASE YADH-RELATED"/>
    <property type="match status" value="1"/>
</dbReference>
<comment type="similarity">
    <text evidence="5">Belongs to the ABC-2 integral membrane protein family.</text>
</comment>
<feature type="transmembrane region" description="Helical" evidence="5">
    <location>
        <begin position="145"/>
        <end position="167"/>
    </location>
</feature>
<protein>
    <recommendedName>
        <fullName evidence="5">Transport permease protein</fullName>
    </recommendedName>
</protein>
<evidence type="ECO:0000256" key="5">
    <source>
        <dbReference type="RuleBase" id="RU361157"/>
    </source>
</evidence>
<dbReference type="STRING" id="331113.SNE_A10610"/>
<keyword evidence="5" id="KW-1003">Cell membrane</keyword>
<proteinExistence type="inferred from homology"/>
<dbReference type="InterPro" id="IPR000412">
    <property type="entry name" value="ABC_2_transport"/>
</dbReference>
<dbReference type="Proteomes" id="UP000000496">
    <property type="component" value="Chromosome gsn.131"/>
</dbReference>
<feature type="transmembrane region" description="Helical" evidence="5">
    <location>
        <begin position="230"/>
        <end position="252"/>
    </location>
</feature>
<dbReference type="PROSITE" id="PS51012">
    <property type="entry name" value="ABC_TM2"/>
    <property type="match status" value="1"/>
</dbReference>
<dbReference type="PRINTS" id="PR00164">
    <property type="entry name" value="ABC2TRNSPORT"/>
</dbReference>
<dbReference type="InterPro" id="IPR047817">
    <property type="entry name" value="ABC2_TM_bact-type"/>
</dbReference>
<evidence type="ECO:0000256" key="2">
    <source>
        <dbReference type="ARBA" id="ARBA00022692"/>
    </source>
</evidence>
<feature type="transmembrane region" description="Helical" evidence="5">
    <location>
        <begin position="21"/>
        <end position="42"/>
    </location>
</feature>
<keyword evidence="2 5" id="KW-0812">Transmembrane</keyword>
<dbReference type="EMBL" id="FR872582">
    <property type="protein sequence ID" value="CCB88938.1"/>
    <property type="molecule type" value="Genomic_DNA"/>
</dbReference>
<dbReference type="Pfam" id="PF01061">
    <property type="entry name" value="ABC2_membrane"/>
    <property type="match status" value="1"/>
</dbReference>
<sequence>MSSLIQLKGLFIREVARFFKVPLQTIGAPIVNSALYLMIFGVSLGNSIRSPDEVPYLAFLIPGLIAMSVIKNAFDNSTSAIMGPKYVNELQDLRTVPLSRQQIVWAKTLASLVRGLLVGLITYLVGQTFFFFTDGHMLTIAHPIILSYFLIVGGLSFGFLGVAIGMLSRSFEHIGAVSALILLPLIYLGGVFFTLKNLHPFWQTVSHFNPLFYIINGVREGILGNTDINFFPAAIFTFALFLVTYFCADFSLRKGTHYLR</sequence>
<dbReference type="RefSeq" id="WP_013943405.1">
    <property type="nucleotide sequence ID" value="NC_015713.1"/>
</dbReference>
<dbReference type="KEGG" id="sng:SNE_A10610"/>
<dbReference type="AlphaFoldDB" id="F8L4W1"/>
<dbReference type="GO" id="GO:0043190">
    <property type="term" value="C:ATP-binding cassette (ABC) transporter complex"/>
    <property type="evidence" value="ECO:0007669"/>
    <property type="project" value="InterPro"/>
</dbReference>
<gene>
    <name evidence="7" type="primary">yadH</name>
    <name evidence="7" type="ordered locus">SNE_A10610</name>
</gene>
<dbReference type="PANTHER" id="PTHR43332:SF1">
    <property type="entry name" value="TRANSPORT PERMEASE PROTEIN"/>
    <property type="match status" value="1"/>
</dbReference>
<organism evidence="7 8">
    <name type="scientific">Simkania negevensis (strain ATCC VR-1471 / DSM 27360 / Z)</name>
    <dbReference type="NCBI Taxonomy" id="331113"/>
    <lineage>
        <taxon>Bacteria</taxon>
        <taxon>Pseudomonadati</taxon>
        <taxon>Chlamydiota</taxon>
        <taxon>Chlamydiia</taxon>
        <taxon>Parachlamydiales</taxon>
        <taxon>Simkaniaceae</taxon>
        <taxon>Simkania</taxon>
    </lineage>
</organism>
<evidence type="ECO:0000256" key="4">
    <source>
        <dbReference type="ARBA" id="ARBA00023136"/>
    </source>
</evidence>
<accession>F8L4W1</accession>
<name>F8L4W1_SIMNZ</name>
<feature type="transmembrane region" description="Helical" evidence="5">
    <location>
        <begin position="104"/>
        <end position="125"/>
    </location>
</feature>
<evidence type="ECO:0000313" key="8">
    <source>
        <dbReference type="Proteomes" id="UP000000496"/>
    </source>
</evidence>
<reference evidence="7 8" key="2">
    <citation type="journal article" date="2011" name="Mol. Biol. Evol.">
        <title>Unity in variety--the pan-genome of the Chlamydiae.</title>
        <authorList>
            <person name="Collingro A."/>
            <person name="Tischler P."/>
            <person name="Weinmaier T."/>
            <person name="Penz T."/>
            <person name="Heinz E."/>
            <person name="Brunham R.C."/>
            <person name="Read T.D."/>
            <person name="Bavoil P.M."/>
            <person name="Sachse K."/>
            <person name="Kahane S."/>
            <person name="Friedman M.G."/>
            <person name="Rattei T."/>
            <person name="Myers G.S."/>
            <person name="Horn M."/>
        </authorList>
    </citation>
    <scope>NUCLEOTIDE SEQUENCE [LARGE SCALE GENOMIC DNA]</scope>
    <source>
        <strain evidence="8">ATCC VR-1471 / Z</strain>
    </source>
</reference>
<dbReference type="GO" id="GO:0140359">
    <property type="term" value="F:ABC-type transporter activity"/>
    <property type="evidence" value="ECO:0007669"/>
    <property type="project" value="InterPro"/>
</dbReference>
<keyword evidence="3 5" id="KW-1133">Transmembrane helix</keyword>
<evidence type="ECO:0000256" key="1">
    <source>
        <dbReference type="ARBA" id="ARBA00004141"/>
    </source>
</evidence>
<keyword evidence="8" id="KW-1185">Reference proteome</keyword>
<dbReference type="InterPro" id="IPR013525">
    <property type="entry name" value="ABC2_TM"/>
</dbReference>
<dbReference type="InterPro" id="IPR052522">
    <property type="entry name" value="ABC-2_transport_permease"/>
</dbReference>
<feature type="transmembrane region" description="Helical" evidence="5">
    <location>
        <begin position="174"/>
        <end position="195"/>
    </location>
</feature>
<dbReference type="HOGENOM" id="CLU_039483_3_0_0"/>
<evidence type="ECO:0000259" key="6">
    <source>
        <dbReference type="PROSITE" id="PS51012"/>
    </source>
</evidence>
<evidence type="ECO:0000256" key="3">
    <source>
        <dbReference type="ARBA" id="ARBA00022989"/>
    </source>
</evidence>
<dbReference type="OrthoDB" id="9788252at2"/>
<feature type="domain" description="ABC transmembrane type-2" evidence="6">
    <location>
        <begin position="20"/>
        <end position="255"/>
    </location>
</feature>
<comment type="subcellular location">
    <subcellularLocation>
        <location evidence="5">Cell membrane</location>
        <topology evidence="5">Multi-pass membrane protein</topology>
    </subcellularLocation>
    <subcellularLocation>
        <location evidence="1">Membrane</location>
        <topology evidence="1">Multi-pass membrane protein</topology>
    </subcellularLocation>
</comment>
<reference key="1">
    <citation type="journal article" date="2011" name="Mol. Biol. Evol.">
        <title>Unity in variety -- the pan-genome of the Chlamydiae.</title>
        <authorList>
            <person name="Collingro A."/>
            <person name="Tischler P."/>
            <person name="Weinmaier T."/>
            <person name="Penz T."/>
            <person name="Heinz E."/>
            <person name="Brunham R.C."/>
            <person name="Read T.D."/>
            <person name="Bavoil P.M."/>
            <person name="Sachse K."/>
            <person name="Kahane S."/>
            <person name="Friedman M.G."/>
            <person name="Rattei T."/>
            <person name="Myers G.S.A."/>
            <person name="Horn M."/>
        </authorList>
    </citation>
    <scope>NUCLEOTIDE SEQUENCE</scope>
    <source>
        <strain>Z</strain>
    </source>
</reference>
<feature type="transmembrane region" description="Helical" evidence="5">
    <location>
        <begin position="54"/>
        <end position="74"/>
    </location>
</feature>
<keyword evidence="5" id="KW-0813">Transport</keyword>
<keyword evidence="4 5" id="KW-0472">Membrane</keyword>
<dbReference type="PIRSF" id="PIRSF006648">
    <property type="entry name" value="DrrB"/>
    <property type="match status" value="1"/>
</dbReference>